<protein>
    <submittedName>
        <fullName evidence="1">Uncharacterized protein</fullName>
    </submittedName>
</protein>
<reference evidence="1 2" key="1">
    <citation type="submission" date="2021-06" db="EMBL/GenBank/DDBJ databases">
        <title>Caerostris extrusa draft genome.</title>
        <authorList>
            <person name="Kono N."/>
            <person name="Arakawa K."/>
        </authorList>
    </citation>
    <scope>NUCLEOTIDE SEQUENCE [LARGE SCALE GENOMIC DNA]</scope>
</reference>
<dbReference type="AlphaFoldDB" id="A0AAV4SPF8"/>
<accession>A0AAV4SPF8</accession>
<evidence type="ECO:0000313" key="1">
    <source>
        <dbReference type="EMBL" id="GIY35332.1"/>
    </source>
</evidence>
<proteinExistence type="predicted"/>
<sequence length="84" mass="9981">MEHSVAFETFGTEKLLLEQGVSGGFHTSQLMVWCSVLFWLLRLKHLSAERLQTLWWSRSVRRFHWPFCLHISLRCFSSLARVEE</sequence>
<keyword evidence="2" id="KW-1185">Reference proteome</keyword>
<dbReference type="Proteomes" id="UP001054945">
    <property type="component" value="Unassembled WGS sequence"/>
</dbReference>
<organism evidence="1 2">
    <name type="scientific">Caerostris extrusa</name>
    <name type="common">Bark spider</name>
    <name type="synonym">Caerostris bankana</name>
    <dbReference type="NCBI Taxonomy" id="172846"/>
    <lineage>
        <taxon>Eukaryota</taxon>
        <taxon>Metazoa</taxon>
        <taxon>Ecdysozoa</taxon>
        <taxon>Arthropoda</taxon>
        <taxon>Chelicerata</taxon>
        <taxon>Arachnida</taxon>
        <taxon>Araneae</taxon>
        <taxon>Araneomorphae</taxon>
        <taxon>Entelegynae</taxon>
        <taxon>Araneoidea</taxon>
        <taxon>Araneidae</taxon>
        <taxon>Caerostris</taxon>
    </lineage>
</organism>
<evidence type="ECO:0000313" key="2">
    <source>
        <dbReference type="Proteomes" id="UP001054945"/>
    </source>
</evidence>
<gene>
    <name evidence="1" type="ORF">CEXT_609271</name>
</gene>
<dbReference type="EMBL" id="BPLR01009894">
    <property type="protein sequence ID" value="GIY35332.1"/>
    <property type="molecule type" value="Genomic_DNA"/>
</dbReference>
<comment type="caution">
    <text evidence="1">The sequence shown here is derived from an EMBL/GenBank/DDBJ whole genome shotgun (WGS) entry which is preliminary data.</text>
</comment>
<name>A0AAV4SPF8_CAEEX</name>